<keyword evidence="11" id="KW-1185">Reference proteome</keyword>
<evidence type="ECO:0000256" key="5">
    <source>
        <dbReference type="ARBA" id="ARBA00023136"/>
    </source>
</evidence>
<reference evidence="10" key="1">
    <citation type="submission" date="2025-08" db="UniProtKB">
        <authorList>
            <consortium name="Ensembl"/>
        </authorList>
    </citation>
    <scope>IDENTIFICATION</scope>
</reference>
<organism evidence="10 11">
    <name type="scientific">Propithecus coquereli</name>
    <name type="common">Coquerel's sifaka</name>
    <name type="synonym">Propithecus verreauxi coquereli</name>
    <dbReference type="NCBI Taxonomy" id="379532"/>
    <lineage>
        <taxon>Eukaryota</taxon>
        <taxon>Metazoa</taxon>
        <taxon>Chordata</taxon>
        <taxon>Craniata</taxon>
        <taxon>Vertebrata</taxon>
        <taxon>Euteleostomi</taxon>
        <taxon>Mammalia</taxon>
        <taxon>Eutheria</taxon>
        <taxon>Euarchontoglires</taxon>
        <taxon>Primates</taxon>
        <taxon>Strepsirrhini</taxon>
        <taxon>Lemuriformes</taxon>
        <taxon>Indriidae</taxon>
        <taxon>Propithecus</taxon>
    </lineage>
</organism>
<evidence type="ECO:0000256" key="4">
    <source>
        <dbReference type="ARBA" id="ARBA00022989"/>
    </source>
</evidence>
<dbReference type="Gene3D" id="3.30.70.2470">
    <property type="entry name" value="Protein-tyrosine phosphatase receptor IA-2 ectodomain"/>
    <property type="match status" value="1"/>
</dbReference>
<dbReference type="Ensembl" id="ENSPCOT00000031928.1">
    <property type="protein sequence ID" value="ENSPCOP00000021268.1"/>
    <property type="gene ID" value="ENSPCOG00000022649.1"/>
</dbReference>
<sequence>TGFTWQDEYAQYVMAQELANLPRSYPRRPEASAPIPRPSGHMRVQRRHSLQDGVALARALQHYLPYLGARSQASAADTFPESILTYAAHTPALTYPAGPRAQLPEALPLQTLNRPQPDQLSPQVDGSVDGHHLMAALSAYAARRPPVPPREGDLGPQYLLHVPPRLPRPLLAPATPQKWPSPPGDPKVTPGTEEGDLLRDLRRQQADAASLRPLEPDETGGGTPGVGRGAGPAGRDARRAAAPGACPPRRQLARRPLTGVSFLQVTRLSATLGDLLQDPGSQPLPDAPGLAEPFPAEMKKSAHPAAPVSSEEEDAGVENVRSQTYSRDLSERKPDLEPAAEGFGQLQSRTQGALWDDSLHAGAQQPPGDALQLQVKASGEEEEEYGYVVTDHDPLSPEKGRQLMEDLAHLLHLPAGALTYTG</sequence>
<feature type="compositionally biased region" description="Low complexity" evidence="8">
    <location>
        <begin position="240"/>
        <end position="250"/>
    </location>
</feature>
<protein>
    <recommendedName>
        <fullName evidence="9">Protein-tyrosine phosphatase receptor IA-2 ectodomain domain-containing protein</fullName>
    </recommendedName>
</protein>
<evidence type="ECO:0000313" key="10">
    <source>
        <dbReference type="Ensembl" id="ENSPCOP00000021268.1"/>
    </source>
</evidence>
<evidence type="ECO:0000259" key="9">
    <source>
        <dbReference type="Pfam" id="PF11548"/>
    </source>
</evidence>
<dbReference type="InterPro" id="IPR021613">
    <property type="entry name" value="Receptor_IA-2_dom"/>
</dbReference>
<keyword evidence="3" id="KW-0732">Signal</keyword>
<dbReference type="InterPro" id="IPR038112">
    <property type="entry name" value="Receptor_IA-2_ectodomain_sf"/>
</dbReference>
<name>A0A2K6G504_PROCO</name>
<evidence type="ECO:0000313" key="11">
    <source>
        <dbReference type="Proteomes" id="UP000233160"/>
    </source>
</evidence>
<keyword evidence="5" id="KW-0472">Membrane</keyword>
<dbReference type="GO" id="GO:0051046">
    <property type="term" value="P:regulation of secretion"/>
    <property type="evidence" value="ECO:0007669"/>
    <property type="project" value="TreeGrafter"/>
</dbReference>
<dbReference type="STRING" id="379532.ENSPCOP00000021268"/>
<keyword evidence="7" id="KW-0325">Glycoprotein</keyword>
<proteinExistence type="predicted"/>
<feature type="region of interest" description="Disordered" evidence="8">
    <location>
        <begin position="274"/>
        <end position="396"/>
    </location>
</feature>
<evidence type="ECO:0000256" key="2">
    <source>
        <dbReference type="ARBA" id="ARBA00022692"/>
    </source>
</evidence>
<feature type="region of interest" description="Disordered" evidence="8">
    <location>
        <begin position="208"/>
        <end position="253"/>
    </location>
</feature>
<dbReference type="OMA" id="YEMGLMN"/>
<dbReference type="GO" id="GO:0016020">
    <property type="term" value="C:membrane"/>
    <property type="evidence" value="ECO:0007669"/>
    <property type="project" value="UniProtKB-SubCell"/>
</dbReference>
<accession>A0A2K6G504</accession>
<keyword evidence="2" id="KW-0812">Transmembrane</keyword>
<evidence type="ECO:0000256" key="6">
    <source>
        <dbReference type="ARBA" id="ARBA00023170"/>
    </source>
</evidence>
<keyword evidence="4" id="KW-1133">Transmembrane helix</keyword>
<dbReference type="Pfam" id="PF11548">
    <property type="entry name" value="Receptor_IA-2"/>
    <property type="match status" value="1"/>
</dbReference>
<dbReference type="GO" id="GO:0030141">
    <property type="term" value="C:secretory granule"/>
    <property type="evidence" value="ECO:0007669"/>
    <property type="project" value="InterPro"/>
</dbReference>
<dbReference type="GO" id="GO:0045202">
    <property type="term" value="C:synapse"/>
    <property type="evidence" value="ECO:0007669"/>
    <property type="project" value="TreeGrafter"/>
</dbReference>
<evidence type="ECO:0000256" key="7">
    <source>
        <dbReference type="ARBA" id="ARBA00023180"/>
    </source>
</evidence>
<evidence type="ECO:0000256" key="8">
    <source>
        <dbReference type="SAM" id="MobiDB-lite"/>
    </source>
</evidence>
<dbReference type="SMART" id="SM01305">
    <property type="entry name" value="RESP18"/>
    <property type="match status" value="1"/>
</dbReference>
<feature type="compositionally biased region" description="Low complexity" evidence="8">
    <location>
        <begin position="165"/>
        <end position="174"/>
    </location>
</feature>
<feature type="region of interest" description="Disordered" evidence="8">
    <location>
        <begin position="165"/>
        <end position="194"/>
    </location>
</feature>
<dbReference type="GeneTree" id="ENSGT00940000165471"/>
<dbReference type="AlphaFoldDB" id="A0A2K6G504"/>
<feature type="domain" description="Protein-tyrosine phosphatase receptor IA-2 ectodomain" evidence="9">
    <location>
        <begin position="383"/>
        <end position="419"/>
    </location>
</feature>
<dbReference type="GO" id="GO:0035773">
    <property type="term" value="P:insulin secretion involved in cellular response to glucose stimulus"/>
    <property type="evidence" value="ECO:0007669"/>
    <property type="project" value="TreeGrafter"/>
</dbReference>
<evidence type="ECO:0000256" key="3">
    <source>
        <dbReference type="ARBA" id="ARBA00022729"/>
    </source>
</evidence>
<keyword evidence="6" id="KW-0675">Receptor</keyword>
<comment type="subcellular location">
    <subcellularLocation>
        <location evidence="1">Membrane</location>
        <topology evidence="1">Single-pass membrane protein</topology>
    </subcellularLocation>
</comment>
<dbReference type="PANTHER" id="PTHR46106">
    <property type="entry name" value="IA-2 PROTEIN TYROSINE PHOSPHATASE, ISOFORM C"/>
    <property type="match status" value="1"/>
</dbReference>
<feature type="compositionally biased region" description="Gly residues" evidence="8">
    <location>
        <begin position="219"/>
        <end position="232"/>
    </location>
</feature>
<dbReference type="PANTHER" id="PTHR46106:SF5">
    <property type="entry name" value="RECEPTOR-TYPE TYROSINE-PROTEIN PHOSPHATASE N2"/>
    <property type="match status" value="1"/>
</dbReference>
<reference evidence="10" key="2">
    <citation type="submission" date="2025-09" db="UniProtKB">
        <authorList>
            <consortium name="Ensembl"/>
        </authorList>
    </citation>
    <scope>IDENTIFICATION</scope>
</reference>
<dbReference type="InterPro" id="IPR033522">
    <property type="entry name" value="IA-2/IA-2_beta"/>
</dbReference>
<evidence type="ECO:0000256" key="1">
    <source>
        <dbReference type="ARBA" id="ARBA00004167"/>
    </source>
</evidence>
<dbReference type="Proteomes" id="UP000233160">
    <property type="component" value="Unassembled WGS sequence"/>
</dbReference>